<dbReference type="InterPro" id="IPR008775">
    <property type="entry name" value="Phytyl_CoA_dOase-like"/>
</dbReference>
<gene>
    <name evidence="1" type="ORF">C0Z20_05900</name>
</gene>
<organism evidence="1 2">
    <name type="scientific">Trinickia symbiotica</name>
    <dbReference type="NCBI Taxonomy" id="863227"/>
    <lineage>
        <taxon>Bacteria</taxon>
        <taxon>Pseudomonadati</taxon>
        <taxon>Pseudomonadota</taxon>
        <taxon>Betaproteobacteria</taxon>
        <taxon>Burkholderiales</taxon>
        <taxon>Burkholderiaceae</taxon>
        <taxon>Trinickia</taxon>
    </lineage>
</organism>
<evidence type="ECO:0000313" key="1">
    <source>
        <dbReference type="EMBL" id="PMS37505.1"/>
    </source>
</evidence>
<proteinExistence type="predicted"/>
<dbReference type="SUPFAM" id="SSF51197">
    <property type="entry name" value="Clavaminate synthase-like"/>
    <property type="match status" value="1"/>
</dbReference>
<dbReference type="Gene3D" id="2.60.120.620">
    <property type="entry name" value="q2cbj1_9rhob like domain"/>
    <property type="match status" value="1"/>
</dbReference>
<dbReference type="Pfam" id="PF05721">
    <property type="entry name" value="PhyH"/>
    <property type="match status" value="1"/>
</dbReference>
<dbReference type="RefSeq" id="WP_018441467.1">
    <property type="nucleotide sequence ID" value="NZ_KB890176.1"/>
</dbReference>
<keyword evidence="1" id="KW-0223">Dioxygenase</keyword>
<dbReference type="AlphaFoldDB" id="A0A2N7X7R9"/>
<dbReference type="EMBL" id="PNYC01000003">
    <property type="protein sequence ID" value="PMS37505.1"/>
    <property type="molecule type" value="Genomic_DNA"/>
</dbReference>
<dbReference type="OrthoDB" id="9796766at2"/>
<keyword evidence="1" id="KW-0560">Oxidoreductase</keyword>
<accession>A0A2N7X7R9</accession>
<keyword evidence="2" id="KW-1185">Reference proteome</keyword>
<dbReference type="GO" id="GO:0016706">
    <property type="term" value="F:2-oxoglutarate-dependent dioxygenase activity"/>
    <property type="evidence" value="ECO:0007669"/>
    <property type="project" value="UniProtKB-ARBA"/>
</dbReference>
<sequence length="273" mass="30765">MSTVHSTHGVAMRLNEADLIDERLAELMVNGYTILDSGMPDAALVDLRARLDSVYSAQCVEMDGEDVLRSMHDTDVARCVVAYDAAFLQLATNNNLMQLARRLFGSDFILMQQNGILNRPDRDNYQAKWHRDLSYQHWVSTKPLAINALFCVDEFTNDNGATFVLPATHHVEAFPTNAFVSKFELQLTAPAGSYLILDAMLFHRAGINRSASVRRAVNHLIGLPFMAQQIDIPRAIASAQKIDVVDETTRKYLGYRWSPAADAVEWRRRRLPK</sequence>
<protein>
    <submittedName>
        <fullName evidence="1">Phytanoyl-CoA dioxygenase</fullName>
    </submittedName>
</protein>
<dbReference type="STRING" id="863227.GCA_000373005_02894"/>
<comment type="caution">
    <text evidence="1">The sequence shown here is derived from an EMBL/GenBank/DDBJ whole genome shotgun (WGS) entry which is preliminary data.</text>
</comment>
<dbReference type="Proteomes" id="UP000235777">
    <property type="component" value="Unassembled WGS sequence"/>
</dbReference>
<evidence type="ECO:0000313" key="2">
    <source>
        <dbReference type="Proteomes" id="UP000235777"/>
    </source>
</evidence>
<reference evidence="1 2" key="1">
    <citation type="submission" date="2018-01" db="EMBL/GenBank/DDBJ databases">
        <title>Whole genome analyses suggest that Burkholderia sensu lato contains two further novel genera in the rhizoxinica-symbiotica group Mycetohabitans gen. nov., and Trinickia gen. nov.: implications for the evolution of diazotrophy and nodulation in the Burkholderiaceae.</title>
        <authorList>
            <person name="Estrada-de los Santos P."/>
            <person name="Palmer M."/>
            <person name="Chavez-Ramirez B."/>
            <person name="Beukes C."/>
            <person name="Steenkamp E.T."/>
            <person name="Hirsch A.M."/>
            <person name="Manyaka P."/>
            <person name="Maluk M."/>
            <person name="Lafos M."/>
            <person name="Crook M."/>
            <person name="Gross E."/>
            <person name="Simon M.F."/>
            <person name="Bueno dos Reis Junior F."/>
            <person name="Poole P.S."/>
            <person name="Venter S.N."/>
            <person name="James E.K."/>
        </authorList>
    </citation>
    <scope>NUCLEOTIDE SEQUENCE [LARGE SCALE GENOMIC DNA]</scope>
    <source>
        <strain evidence="1 2">JPY 581</strain>
    </source>
</reference>
<name>A0A2N7X7R9_9BURK</name>